<name>A0A537LI74_9BACT</name>
<comment type="caution">
    <text evidence="2">The sequence shown here is derived from an EMBL/GenBank/DDBJ whole genome shotgun (WGS) entry which is preliminary data.</text>
</comment>
<gene>
    <name evidence="2" type="ORF">E6G99_05960</name>
</gene>
<keyword evidence="1" id="KW-1133">Transmembrane helix</keyword>
<proteinExistence type="predicted"/>
<accession>A0A537LI74</accession>
<feature type="transmembrane region" description="Helical" evidence="1">
    <location>
        <begin position="179"/>
        <end position="197"/>
    </location>
</feature>
<protein>
    <submittedName>
        <fullName evidence="2">Uncharacterized protein</fullName>
    </submittedName>
</protein>
<feature type="transmembrane region" description="Helical" evidence="1">
    <location>
        <begin position="204"/>
        <end position="223"/>
    </location>
</feature>
<reference evidence="2 3" key="1">
    <citation type="journal article" date="2019" name="Nat. Microbiol.">
        <title>Mediterranean grassland soil C-N compound turnover is dependent on rainfall and depth, and is mediated by genomically divergent microorganisms.</title>
        <authorList>
            <person name="Diamond S."/>
            <person name="Andeer P.F."/>
            <person name="Li Z."/>
            <person name="Crits-Christoph A."/>
            <person name="Burstein D."/>
            <person name="Anantharaman K."/>
            <person name="Lane K.R."/>
            <person name="Thomas B.C."/>
            <person name="Pan C."/>
            <person name="Northen T.R."/>
            <person name="Banfield J.F."/>
        </authorList>
    </citation>
    <scope>NUCLEOTIDE SEQUENCE [LARGE SCALE GENOMIC DNA]</scope>
    <source>
        <strain evidence="2">NP_2</strain>
    </source>
</reference>
<keyword evidence="1" id="KW-0472">Membrane</keyword>
<keyword evidence="1" id="KW-0812">Transmembrane</keyword>
<feature type="transmembrane region" description="Helical" evidence="1">
    <location>
        <begin position="103"/>
        <end position="121"/>
    </location>
</feature>
<dbReference type="Proteomes" id="UP000318661">
    <property type="component" value="Unassembled WGS sequence"/>
</dbReference>
<evidence type="ECO:0000313" key="3">
    <source>
        <dbReference type="Proteomes" id="UP000318661"/>
    </source>
</evidence>
<sequence length="233" mass="24989">MARMLQATVRAIRRRAVVFVLVVAAIAALNLVLPPLVLSVARKPYDYFSINPWLHNLPSWLASGEATASRKVDFVWNVAVLWFVASGEYDAAEWGFTVTVADIARWALMGVLFGAYVTLWLERRTQLERPGVAAAFQKGQTPLKSGRPWSRGGVVGTLLSTLGFTTMPCSVVGCGAPVLPVVGLALTGLSSGTIALLSGASRFLVWIVLAGVAASTAVLARQVTDHRDPSPRF</sequence>
<evidence type="ECO:0000256" key="1">
    <source>
        <dbReference type="SAM" id="Phobius"/>
    </source>
</evidence>
<dbReference type="EMBL" id="VBAJ01000156">
    <property type="protein sequence ID" value="TMJ07705.1"/>
    <property type="molecule type" value="Genomic_DNA"/>
</dbReference>
<evidence type="ECO:0000313" key="2">
    <source>
        <dbReference type="EMBL" id="TMJ07705.1"/>
    </source>
</evidence>
<organism evidence="2 3">
    <name type="scientific">Candidatus Segetimicrobium genomatis</name>
    <dbReference type="NCBI Taxonomy" id="2569760"/>
    <lineage>
        <taxon>Bacteria</taxon>
        <taxon>Bacillati</taxon>
        <taxon>Candidatus Sysuimicrobiota</taxon>
        <taxon>Candidatus Sysuimicrobiia</taxon>
        <taxon>Candidatus Sysuimicrobiales</taxon>
        <taxon>Candidatus Segetimicrobiaceae</taxon>
        <taxon>Candidatus Segetimicrobium</taxon>
    </lineage>
</organism>
<dbReference type="AlphaFoldDB" id="A0A537LI74"/>